<organism evidence="8 9">
    <name type="scientific">candidate division WWE3 bacterium RIFCSPHIGHO2_01_FULL_42_13</name>
    <dbReference type="NCBI Taxonomy" id="1802617"/>
    <lineage>
        <taxon>Bacteria</taxon>
        <taxon>Katanobacteria</taxon>
    </lineage>
</organism>
<dbReference type="STRING" id="1802617.A2886_02035"/>
<dbReference type="PRINTS" id="PR00976">
    <property type="entry name" value="RIBOSOMALS21"/>
</dbReference>
<proteinExistence type="inferred from homology"/>
<dbReference type="InterPro" id="IPR001911">
    <property type="entry name" value="Ribosomal_bS21"/>
</dbReference>
<protein>
    <recommendedName>
        <fullName evidence="4 5">Small ribosomal subunit protein bS21</fullName>
    </recommendedName>
</protein>
<gene>
    <name evidence="5" type="primary">rpsU</name>
    <name evidence="8" type="ORF">A2886_02035</name>
</gene>
<dbReference type="Gene3D" id="1.20.5.1150">
    <property type="entry name" value="Ribosomal protein S8"/>
    <property type="match status" value="1"/>
</dbReference>
<comment type="caution">
    <text evidence="8">The sequence shown here is derived from an EMBL/GenBank/DDBJ whole genome shotgun (WGS) entry which is preliminary data.</text>
</comment>
<comment type="similarity">
    <text evidence="1 5 6">Belongs to the bacterial ribosomal protein bS21 family.</text>
</comment>
<dbReference type="GO" id="GO:0003735">
    <property type="term" value="F:structural constituent of ribosome"/>
    <property type="evidence" value="ECO:0007669"/>
    <property type="project" value="InterPro"/>
</dbReference>
<dbReference type="GO" id="GO:1990904">
    <property type="term" value="C:ribonucleoprotein complex"/>
    <property type="evidence" value="ECO:0007669"/>
    <property type="project" value="UniProtKB-KW"/>
</dbReference>
<dbReference type="EMBL" id="MEVA01000006">
    <property type="protein sequence ID" value="OGC47715.1"/>
    <property type="molecule type" value="Genomic_DNA"/>
</dbReference>
<dbReference type="Pfam" id="PF01165">
    <property type="entry name" value="Ribosomal_S21"/>
    <property type="match status" value="1"/>
</dbReference>
<dbReference type="InterPro" id="IPR038380">
    <property type="entry name" value="Ribosomal_bS21_sf"/>
</dbReference>
<dbReference type="GO" id="GO:0006412">
    <property type="term" value="P:translation"/>
    <property type="evidence" value="ECO:0007669"/>
    <property type="project" value="UniProtKB-UniRule"/>
</dbReference>
<evidence type="ECO:0000256" key="1">
    <source>
        <dbReference type="ARBA" id="ARBA00006640"/>
    </source>
</evidence>
<evidence type="ECO:0000256" key="4">
    <source>
        <dbReference type="ARBA" id="ARBA00035135"/>
    </source>
</evidence>
<evidence type="ECO:0000313" key="8">
    <source>
        <dbReference type="EMBL" id="OGC47715.1"/>
    </source>
</evidence>
<dbReference type="Proteomes" id="UP000176608">
    <property type="component" value="Unassembled WGS sequence"/>
</dbReference>
<evidence type="ECO:0000313" key="9">
    <source>
        <dbReference type="Proteomes" id="UP000176608"/>
    </source>
</evidence>
<evidence type="ECO:0000256" key="3">
    <source>
        <dbReference type="ARBA" id="ARBA00023274"/>
    </source>
</evidence>
<dbReference type="GO" id="GO:0005840">
    <property type="term" value="C:ribosome"/>
    <property type="evidence" value="ECO:0007669"/>
    <property type="project" value="UniProtKB-KW"/>
</dbReference>
<feature type="region of interest" description="Disordered" evidence="7">
    <location>
        <begin position="43"/>
        <end position="63"/>
    </location>
</feature>
<evidence type="ECO:0000256" key="7">
    <source>
        <dbReference type="SAM" id="MobiDB-lite"/>
    </source>
</evidence>
<reference evidence="8 9" key="1">
    <citation type="journal article" date="2016" name="Nat. Commun.">
        <title>Thousands of microbial genomes shed light on interconnected biogeochemical processes in an aquifer system.</title>
        <authorList>
            <person name="Anantharaman K."/>
            <person name="Brown C.T."/>
            <person name="Hug L.A."/>
            <person name="Sharon I."/>
            <person name="Castelle C.J."/>
            <person name="Probst A.J."/>
            <person name="Thomas B.C."/>
            <person name="Singh A."/>
            <person name="Wilkins M.J."/>
            <person name="Karaoz U."/>
            <person name="Brodie E.L."/>
            <person name="Williams K.H."/>
            <person name="Hubbard S.S."/>
            <person name="Banfield J.F."/>
        </authorList>
    </citation>
    <scope>NUCLEOTIDE SEQUENCE [LARGE SCALE GENOMIC DNA]</scope>
</reference>
<evidence type="ECO:0000256" key="6">
    <source>
        <dbReference type="RuleBase" id="RU000667"/>
    </source>
</evidence>
<dbReference type="HAMAP" id="MF_00358">
    <property type="entry name" value="Ribosomal_bS21"/>
    <property type="match status" value="1"/>
</dbReference>
<accession>A0A1F4URX1</accession>
<dbReference type="AlphaFoldDB" id="A0A1F4URX1"/>
<keyword evidence="2 5" id="KW-0689">Ribosomal protein</keyword>
<name>A0A1F4URX1_UNCKA</name>
<evidence type="ECO:0000256" key="5">
    <source>
        <dbReference type="HAMAP-Rule" id="MF_00358"/>
    </source>
</evidence>
<sequence length="63" mass="7782">MVRIKVRHGESLEQALRRFNKKVISARILKEAFERSRFEKPSLEKRRKEKEKARKIYLENRNR</sequence>
<keyword evidence="3 5" id="KW-0687">Ribonucleoprotein</keyword>
<dbReference type="NCBIfam" id="TIGR00030">
    <property type="entry name" value="S21p"/>
    <property type="match status" value="1"/>
</dbReference>
<evidence type="ECO:0000256" key="2">
    <source>
        <dbReference type="ARBA" id="ARBA00022980"/>
    </source>
</evidence>